<evidence type="ECO:0000313" key="5">
    <source>
        <dbReference type="Proteomes" id="UP000325440"/>
    </source>
</evidence>
<dbReference type="Pfam" id="PF05649">
    <property type="entry name" value="Peptidase_M13_N"/>
    <property type="match status" value="1"/>
</dbReference>
<keyword evidence="5" id="KW-1185">Reference proteome</keyword>
<dbReference type="InterPro" id="IPR042089">
    <property type="entry name" value="Peptidase_M13_dom_2"/>
</dbReference>
<organism evidence="4 5">
    <name type="scientific">Cinara cedri</name>
    <dbReference type="NCBI Taxonomy" id="506608"/>
    <lineage>
        <taxon>Eukaryota</taxon>
        <taxon>Metazoa</taxon>
        <taxon>Ecdysozoa</taxon>
        <taxon>Arthropoda</taxon>
        <taxon>Hexapoda</taxon>
        <taxon>Insecta</taxon>
        <taxon>Pterygota</taxon>
        <taxon>Neoptera</taxon>
        <taxon>Paraneoptera</taxon>
        <taxon>Hemiptera</taxon>
        <taxon>Sternorrhyncha</taxon>
        <taxon>Aphidomorpha</taxon>
        <taxon>Aphidoidea</taxon>
        <taxon>Aphididae</taxon>
        <taxon>Lachninae</taxon>
        <taxon>Cinara</taxon>
    </lineage>
</organism>
<dbReference type="PANTHER" id="PTHR11733">
    <property type="entry name" value="ZINC METALLOPROTEASE FAMILY M13 NEPRILYSIN-RELATED"/>
    <property type="match status" value="1"/>
</dbReference>
<dbReference type="GO" id="GO:0005886">
    <property type="term" value="C:plasma membrane"/>
    <property type="evidence" value="ECO:0007669"/>
    <property type="project" value="UniProtKB-SubCell"/>
</dbReference>
<dbReference type="GO" id="GO:0016485">
    <property type="term" value="P:protein processing"/>
    <property type="evidence" value="ECO:0007669"/>
    <property type="project" value="TreeGrafter"/>
</dbReference>
<comment type="similarity">
    <text evidence="2">Belongs to the peptidase M13 family.</text>
</comment>
<dbReference type="EMBL" id="CABPRJ010001931">
    <property type="protein sequence ID" value="VVC41914.1"/>
    <property type="molecule type" value="Genomic_DNA"/>
</dbReference>
<feature type="domain" description="Peptidase M13 N-terminal" evidence="3">
    <location>
        <begin position="13"/>
        <end position="128"/>
    </location>
</feature>
<dbReference type="SUPFAM" id="SSF55486">
    <property type="entry name" value="Metalloproteases ('zincins'), catalytic domain"/>
    <property type="match status" value="1"/>
</dbReference>
<dbReference type="PANTHER" id="PTHR11733:SF224">
    <property type="entry name" value="NEPRILYSIN-2"/>
    <property type="match status" value="1"/>
</dbReference>
<proteinExistence type="inferred from homology"/>
<dbReference type="InterPro" id="IPR000718">
    <property type="entry name" value="Peptidase_M13"/>
</dbReference>
<protein>
    <submittedName>
        <fullName evidence="4">Peptidase M13, N-terminal domain</fullName>
    </submittedName>
</protein>
<evidence type="ECO:0000256" key="2">
    <source>
        <dbReference type="ARBA" id="ARBA00007357"/>
    </source>
</evidence>
<dbReference type="InterPro" id="IPR008753">
    <property type="entry name" value="Peptidase_M13_N"/>
</dbReference>
<name>A0A5E4NAS5_9HEMI</name>
<sequence>MCGGGGRTCVRYRQRVIVNMPGYLSGLAAALASTDRRVLANYMVWRAVASCVPFTDRRLRDLQQTLHAELYGQPTRQPRWAECVDVVSAGLYLAVGRLYVTRYFDGRTKNATADMVKKIRREMHDALTDSGTAFF</sequence>
<gene>
    <name evidence="4" type="ORF">CINCED_3A019738</name>
</gene>
<comment type="subcellular location">
    <subcellularLocation>
        <location evidence="1">Cell membrane</location>
        <topology evidence="1">Single-pass type II membrane protein</topology>
    </subcellularLocation>
</comment>
<evidence type="ECO:0000259" key="3">
    <source>
        <dbReference type="Pfam" id="PF05649"/>
    </source>
</evidence>
<dbReference type="AlphaFoldDB" id="A0A5E4NAS5"/>
<dbReference type="GO" id="GO:0004222">
    <property type="term" value="F:metalloendopeptidase activity"/>
    <property type="evidence" value="ECO:0007669"/>
    <property type="project" value="InterPro"/>
</dbReference>
<evidence type="ECO:0000313" key="4">
    <source>
        <dbReference type="EMBL" id="VVC41914.1"/>
    </source>
</evidence>
<dbReference type="Gene3D" id="1.10.1380.10">
    <property type="entry name" value="Neutral endopeptidase , domain2"/>
    <property type="match status" value="1"/>
</dbReference>
<dbReference type="OrthoDB" id="7699101at2759"/>
<evidence type="ECO:0000256" key="1">
    <source>
        <dbReference type="ARBA" id="ARBA00004401"/>
    </source>
</evidence>
<reference evidence="4 5" key="1">
    <citation type="submission" date="2019-08" db="EMBL/GenBank/DDBJ databases">
        <authorList>
            <person name="Alioto T."/>
            <person name="Alioto T."/>
            <person name="Gomez Garrido J."/>
        </authorList>
    </citation>
    <scope>NUCLEOTIDE SEQUENCE [LARGE SCALE GENOMIC DNA]</scope>
</reference>
<dbReference type="Proteomes" id="UP000325440">
    <property type="component" value="Unassembled WGS sequence"/>
</dbReference>
<accession>A0A5E4NAS5</accession>
<dbReference type="PROSITE" id="PS51885">
    <property type="entry name" value="NEPRILYSIN"/>
    <property type="match status" value="1"/>
</dbReference>